<dbReference type="InterPro" id="IPR025943">
    <property type="entry name" value="Sigma_54_int_dom_ATP-bd_2"/>
</dbReference>
<dbReference type="InterPro" id="IPR003593">
    <property type="entry name" value="AAA+_ATPase"/>
</dbReference>
<dbReference type="PROSITE" id="PS50110">
    <property type="entry name" value="RESPONSE_REGULATORY"/>
    <property type="match status" value="1"/>
</dbReference>
<feature type="domain" description="Response regulatory" evidence="19">
    <location>
        <begin position="5"/>
        <end position="119"/>
    </location>
</feature>
<evidence type="ECO:0000256" key="15">
    <source>
        <dbReference type="ARBA" id="ARBA00031910"/>
    </source>
</evidence>
<dbReference type="Pfam" id="PF02954">
    <property type="entry name" value="HTH_8"/>
    <property type="match status" value="1"/>
</dbReference>
<dbReference type="PANTHER" id="PTHR32071:SF95">
    <property type="entry name" value="DNA-BINDING TRANSCRIPTIONAL REGULATOR NTRC"/>
    <property type="match status" value="1"/>
</dbReference>
<evidence type="ECO:0000256" key="9">
    <source>
        <dbReference type="ARBA" id="ARBA00023015"/>
    </source>
</evidence>
<keyword evidence="3" id="KW-0963">Cytoplasm</keyword>
<evidence type="ECO:0000256" key="5">
    <source>
        <dbReference type="ARBA" id="ARBA00022553"/>
    </source>
</evidence>
<dbReference type="SUPFAM" id="SSF52540">
    <property type="entry name" value="P-loop containing nucleoside triphosphate hydrolases"/>
    <property type="match status" value="1"/>
</dbReference>
<keyword evidence="6" id="KW-0547">Nucleotide-binding</keyword>
<dbReference type="InterPro" id="IPR009057">
    <property type="entry name" value="Homeodomain-like_sf"/>
</dbReference>
<evidence type="ECO:0000256" key="4">
    <source>
        <dbReference type="ARBA" id="ARBA00022491"/>
    </source>
</evidence>
<dbReference type="InterPro" id="IPR025944">
    <property type="entry name" value="Sigma_54_int_dom_CS"/>
</dbReference>
<evidence type="ECO:0000256" key="17">
    <source>
        <dbReference type="PROSITE-ProRule" id="PRU00169"/>
    </source>
</evidence>
<evidence type="ECO:0000256" key="13">
    <source>
        <dbReference type="ARBA" id="ARBA00023231"/>
    </source>
</evidence>
<dbReference type="Pfam" id="PF25601">
    <property type="entry name" value="AAA_lid_14"/>
    <property type="match status" value="1"/>
</dbReference>
<evidence type="ECO:0000259" key="18">
    <source>
        <dbReference type="PROSITE" id="PS50045"/>
    </source>
</evidence>
<dbReference type="PROSITE" id="PS50045">
    <property type="entry name" value="SIGMA54_INTERACT_4"/>
    <property type="match status" value="1"/>
</dbReference>
<organism evidence="20 21">
    <name type="scientific">Ponticaulis profundi</name>
    <dbReference type="NCBI Taxonomy" id="2665222"/>
    <lineage>
        <taxon>Bacteria</taxon>
        <taxon>Pseudomonadati</taxon>
        <taxon>Pseudomonadota</taxon>
        <taxon>Alphaproteobacteria</taxon>
        <taxon>Hyphomonadales</taxon>
        <taxon>Hyphomonadaceae</taxon>
        <taxon>Ponticaulis</taxon>
    </lineage>
</organism>
<feature type="modified residue" description="4-aspartylphosphate" evidence="17">
    <location>
        <position position="54"/>
    </location>
</feature>
<evidence type="ECO:0000256" key="14">
    <source>
        <dbReference type="ARBA" id="ARBA00029881"/>
    </source>
</evidence>
<dbReference type="InterPro" id="IPR002078">
    <property type="entry name" value="Sigma_54_int"/>
</dbReference>
<evidence type="ECO:0000256" key="6">
    <source>
        <dbReference type="ARBA" id="ARBA00022741"/>
    </source>
</evidence>
<dbReference type="PROSITE" id="PS00688">
    <property type="entry name" value="SIGMA54_INTERACT_3"/>
    <property type="match status" value="1"/>
</dbReference>
<evidence type="ECO:0000256" key="3">
    <source>
        <dbReference type="ARBA" id="ARBA00022490"/>
    </source>
</evidence>
<dbReference type="PROSITE" id="PS00675">
    <property type="entry name" value="SIGMA54_INTERACT_1"/>
    <property type="match status" value="1"/>
</dbReference>
<comment type="subcellular location">
    <subcellularLocation>
        <location evidence="1">Cytoplasm</location>
    </subcellularLocation>
</comment>
<dbReference type="Pfam" id="PF00072">
    <property type="entry name" value="Response_reg"/>
    <property type="match status" value="1"/>
</dbReference>
<keyword evidence="7" id="KW-0067">ATP-binding</keyword>
<dbReference type="Gene3D" id="1.10.10.60">
    <property type="entry name" value="Homeodomain-like"/>
    <property type="match status" value="1"/>
</dbReference>
<feature type="domain" description="Sigma-54 factor interaction" evidence="18">
    <location>
        <begin position="143"/>
        <end position="367"/>
    </location>
</feature>
<dbReference type="InterPro" id="IPR025662">
    <property type="entry name" value="Sigma_54_int_dom_ATP-bd_1"/>
</dbReference>
<evidence type="ECO:0000256" key="2">
    <source>
        <dbReference type="ARBA" id="ARBA00019059"/>
    </source>
</evidence>
<dbReference type="RefSeq" id="WP_377381751.1">
    <property type="nucleotide sequence ID" value="NZ_JBHSSW010000066.1"/>
</dbReference>
<keyword evidence="9" id="KW-0805">Transcription regulation</keyword>
<evidence type="ECO:0000256" key="1">
    <source>
        <dbReference type="ARBA" id="ARBA00004496"/>
    </source>
</evidence>
<dbReference type="InterPro" id="IPR001789">
    <property type="entry name" value="Sig_transdc_resp-reg_receiver"/>
</dbReference>
<dbReference type="SMART" id="SM00448">
    <property type="entry name" value="REC"/>
    <property type="match status" value="1"/>
</dbReference>
<evidence type="ECO:0000256" key="7">
    <source>
        <dbReference type="ARBA" id="ARBA00022840"/>
    </source>
</evidence>
<dbReference type="SMART" id="SM00382">
    <property type="entry name" value="AAA"/>
    <property type="match status" value="1"/>
</dbReference>
<dbReference type="Gene3D" id="3.40.50.300">
    <property type="entry name" value="P-loop containing nucleotide triphosphate hydrolases"/>
    <property type="match status" value="1"/>
</dbReference>
<dbReference type="EMBL" id="JBHSSW010000066">
    <property type="protein sequence ID" value="MFC6199992.1"/>
    <property type="molecule type" value="Genomic_DNA"/>
</dbReference>
<evidence type="ECO:0000256" key="11">
    <source>
        <dbReference type="ARBA" id="ARBA00023159"/>
    </source>
</evidence>
<keyword evidence="4" id="KW-0678">Repressor</keyword>
<evidence type="ECO:0000256" key="16">
    <source>
        <dbReference type="ARBA" id="ARBA00043886"/>
    </source>
</evidence>
<keyword evidence="11" id="KW-0010">Activator</keyword>
<proteinExistence type="predicted"/>
<dbReference type="InterPro" id="IPR011006">
    <property type="entry name" value="CheY-like_superfamily"/>
</dbReference>
<comment type="caution">
    <text evidence="20">The sequence shown here is derived from an EMBL/GenBank/DDBJ whole genome shotgun (WGS) entry which is preliminary data.</text>
</comment>
<accession>A0ABW1SE37</accession>
<evidence type="ECO:0000313" key="21">
    <source>
        <dbReference type="Proteomes" id="UP001596303"/>
    </source>
</evidence>
<evidence type="ECO:0000313" key="20">
    <source>
        <dbReference type="EMBL" id="MFC6199992.1"/>
    </source>
</evidence>
<protein>
    <recommendedName>
        <fullName evidence="2">DNA-binding transcriptional regulator NtrC</fullName>
    </recommendedName>
    <alternativeName>
        <fullName evidence="14">Nitrogen regulation protein NR(I)</fullName>
    </alternativeName>
    <alternativeName>
        <fullName evidence="15">Nitrogen regulator I</fullName>
    </alternativeName>
</protein>
<evidence type="ECO:0000256" key="8">
    <source>
        <dbReference type="ARBA" id="ARBA00023012"/>
    </source>
</evidence>
<dbReference type="SUPFAM" id="SSF52172">
    <property type="entry name" value="CheY-like"/>
    <property type="match status" value="1"/>
</dbReference>
<reference evidence="21" key="1">
    <citation type="journal article" date="2019" name="Int. J. Syst. Evol. Microbiol.">
        <title>The Global Catalogue of Microorganisms (GCM) 10K type strain sequencing project: providing services to taxonomists for standard genome sequencing and annotation.</title>
        <authorList>
            <consortium name="The Broad Institute Genomics Platform"/>
            <consortium name="The Broad Institute Genome Sequencing Center for Infectious Disease"/>
            <person name="Wu L."/>
            <person name="Ma J."/>
        </authorList>
    </citation>
    <scope>NUCLEOTIDE SEQUENCE [LARGE SCALE GENOMIC DNA]</scope>
    <source>
        <strain evidence="21">CGMCC-1.15741</strain>
    </source>
</reference>
<keyword evidence="8" id="KW-0902">Two-component regulatory system</keyword>
<keyword evidence="13" id="KW-0535">Nitrogen fixation</keyword>
<gene>
    <name evidence="20" type="ORF">ACFQDM_18105</name>
</gene>
<keyword evidence="12" id="KW-0804">Transcription</keyword>
<evidence type="ECO:0000256" key="12">
    <source>
        <dbReference type="ARBA" id="ARBA00023163"/>
    </source>
</evidence>
<dbReference type="PROSITE" id="PS00676">
    <property type="entry name" value="SIGMA54_INTERACT_2"/>
    <property type="match status" value="1"/>
</dbReference>
<dbReference type="InterPro" id="IPR002197">
    <property type="entry name" value="HTH_Fis"/>
</dbReference>
<name>A0ABW1SE37_9PROT</name>
<dbReference type="Pfam" id="PF00158">
    <property type="entry name" value="Sigma54_activat"/>
    <property type="match status" value="1"/>
</dbReference>
<dbReference type="InterPro" id="IPR027417">
    <property type="entry name" value="P-loop_NTPase"/>
</dbReference>
<keyword evidence="5 17" id="KW-0597">Phosphoprotein</keyword>
<evidence type="ECO:0000256" key="10">
    <source>
        <dbReference type="ARBA" id="ARBA00023125"/>
    </source>
</evidence>
<keyword evidence="10" id="KW-0238">DNA-binding</keyword>
<comment type="function">
    <text evidence="16">Member of the two-component regulatory system NtrB/NtrC, which controls expression of the nitrogen-regulated (ntr) genes in response to nitrogen limitation. Phosphorylated NtrC binds directly to DNA and stimulates the formation of open promoter-sigma54-RNA polymerase complexes.</text>
</comment>
<keyword evidence="21" id="KW-1185">Reference proteome</keyword>
<dbReference type="PRINTS" id="PR01590">
    <property type="entry name" value="HTHFIS"/>
</dbReference>
<dbReference type="Proteomes" id="UP001596303">
    <property type="component" value="Unassembled WGS sequence"/>
</dbReference>
<dbReference type="CDD" id="cd00009">
    <property type="entry name" value="AAA"/>
    <property type="match status" value="1"/>
</dbReference>
<dbReference type="PANTHER" id="PTHR32071">
    <property type="entry name" value="TRANSCRIPTIONAL REGULATORY PROTEIN"/>
    <property type="match status" value="1"/>
</dbReference>
<evidence type="ECO:0000259" key="19">
    <source>
        <dbReference type="PROSITE" id="PS50110"/>
    </source>
</evidence>
<dbReference type="InterPro" id="IPR058031">
    <property type="entry name" value="AAA_lid_NorR"/>
</dbReference>
<dbReference type="Gene3D" id="1.10.8.60">
    <property type="match status" value="1"/>
</dbReference>
<dbReference type="Gene3D" id="3.40.50.2300">
    <property type="match status" value="1"/>
</dbReference>
<dbReference type="SUPFAM" id="SSF46689">
    <property type="entry name" value="Homeodomain-like"/>
    <property type="match status" value="1"/>
</dbReference>
<sequence>MAQSTILLADDDAGIRLIASQTLIAEGHSVRSTTNPTALMRWVRNGDGDLLITDVYMGDDCIFDLMPDIRAERPDLPIIVISGQSTLMTAMSAAEHGAFDYLPKPFDIDELATLTKKALSSKAGPKKIERTVRAPDSRLNEAVIGRSAPMQAVFRTMSRVKNTSLTVLIEGESGTGKETIARAIHDLGNRNGRPFVPVNMAAVERERIEAELFGVVGPDGNVTPGRVAQSDGGTLFLDEVGDMPLDAQTQLLRFLQNGEFSPVGSTTTDVSTTRVIAATSHDLRALVEKGAFRNDLFYRLNVVTITIPPLRARKDDIPELAKRFLKRAEAEGLGQKTIDAKALKRLSLHDWPGNVRELQNVVMRMIALSSEPVISEELVQASLVSERRLPQEDGESLEQKLKDILREYVEPELRSAGEGEGTIYQDVISMVERPLIELALNVTGGNKVKAAQLLGMNRNTLRSKINSLEIASPD</sequence>